<keyword evidence="2" id="KW-1185">Reference proteome</keyword>
<proteinExistence type="predicted"/>
<dbReference type="RefSeq" id="WP_380800393.1">
    <property type="nucleotide sequence ID" value="NZ_JBHUIV010000010.1"/>
</dbReference>
<gene>
    <name evidence="1" type="ORF">ACFSKV_03420</name>
</gene>
<name>A0ABW5B603_9BACT</name>
<protein>
    <submittedName>
        <fullName evidence="1">Uncharacterized protein</fullName>
    </submittedName>
</protein>
<evidence type="ECO:0000313" key="1">
    <source>
        <dbReference type="EMBL" id="MFD2200601.1"/>
    </source>
</evidence>
<comment type="caution">
    <text evidence="1">The sequence shown here is derived from an EMBL/GenBank/DDBJ whole genome shotgun (WGS) entry which is preliminary data.</text>
</comment>
<evidence type="ECO:0000313" key="2">
    <source>
        <dbReference type="Proteomes" id="UP001597414"/>
    </source>
</evidence>
<accession>A0ABW5B603</accession>
<organism evidence="1 2">
    <name type="scientific">Shivajiella indica</name>
    <dbReference type="NCBI Taxonomy" id="872115"/>
    <lineage>
        <taxon>Bacteria</taxon>
        <taxon>Pseudomonadati</taxon>
        <taxon>Bacteroidota</taxon>
        <taxon>Cytophagia</taxon>
        <taxon>Cytophagales</taxon>
        <taxon>Cyclobacteriaceae</taxon>
        <taxon>Shivajiella</taxon>
    </lineage>
</organism>
<dbReference type="Proteomes" id="UP001597414">
    <property type="component" value="Unassembled WGS sequence"/>
</dbReference>
<sequence length="102" mass="11896">MIKKEVTKKVLFDVKVNVWYKLRVLQWKSYNLMKIIGEKFSPLSMTHHGLDSAVTGSSLPDWQRQALDMGWHHQPGVETPGCHMLPFHGCFIQFHTWSTAWD</sequence>
<dbReference type="EMBL" id="JBHUIV010000010">
    <property type="protein sequence ID" value="MFD2200601.1"/>
    <property type="molecule type" value="Genomic_DNA"/>
</dbReference>
<reference evidence="2" key="1">
    <citation type="journal article" date="2019" name="Int. J. Syst. Evol. Microbiol.">
        <title>The Global Catalogue of Microorganisms (GCM) 10K type strain sequencing project: providing services to taxonomists for standard genome sequencing and annotation.</title>
        <authorList>
            <consortium name="The Broad Institute Genomics Platform"/>
            <consortium name="The Broad Institute Genome Sequencing Center for Infectious Disease"/>
            <person name="Wu L."/>
            <person name="Ma J."/>
        </authorList>
    </citation>
    <scope>NUCLEOTIDE SEQUENCE [LARGE SCALE GENOMIC DNA]</scope>
    <source>
        <strain evidence="2">KCTC 19812</strain>
    </source>
</reference>